<reference evidence="2" key="1">
    <citation type="submission" date="2015-11" db="EMBL/GenBank/DDBJ databases">
        <authorList>
            <person name="Zhang Y."/>
            <person name="Guo Z."/>
        </authorList>
    </citation>
    <scope>NUCLEOTIDE SEQUENCE [LARGE SCALE GENOMIC DNA]</scope>
</reference>
<organism evidence="2 3">
    <name type="scientific">Bacillus phage BM15</name>
    <dbReference type="NCBI Taxonomy" id="1755680"/>
    <lineage>
        <taxon>Viruses</taxon>
        <taxon>Duplodnaviria</taxon>
        <taxon>Heunggongvirae</taxon>
        <taxon>Uroviricota</taxon>
        <taxon>Caudoviricetes</taxon>
        <taxon>Herelleviridae</taxon>
        <taxon>Bastillevirinae</taxon>
        <taxon>Caeruleovirus</taxon>
        <taxon>Caeruleovirus BM15</taxon>
    </lineage>
</organism>
<reference evidence="3" key="2">
    <citation type="submission" date="2015-11" db="EMBL/GenBank/DDBJ databases">
        <authorList>
            <person name="Sharaf A."/>
            <person name="Marie M.E."/>
            <person name="Esson H."/>
            <person name="El-Afifi I.S."/>
            <person name="Hammad M.A."/>
        </authorList>
    </citation>
    <scope>NUCLEOTIDE SEQUENCE [LARGE SCALE GENOMIC DNA]</scope>
</reference>
<dbReference type="EMBL" id="KT995480">
    <property type="protein sequence ID" value="ALO79432.1"/>
    <property type="molecule type" value="Genomic_DNA"/>
</dbReference>
<accession>A0A0S2MUZ9</accession>
<gene>
    <name evidence="1" type="ORF">BM10_11</name>
    <name evidence="2" type="ORF">BM10_276</name>
</gene>
<dbReference type="Proteomes" id="UP000225963">
    <property type="component" value="Segment"/>
</dbReference>
<dbReference type="OrthoDB" id="13425at10239"/>
<evidence type="ECO:0000313" key="2">
    <source>
        <dbReference type="EMBL" id="ALO79680.1"/>
    </source>
</evidence>
<protein>
    <submittedName>
        <fullName evidence="2">Uncharacterized protein</fullName>
    </submittedName>
</protein>
<name>A0A0S2MUZ9_9CAUD</name>
<proteinExistence type="predicted"/>
<evidence type="ECO:0000313" key="3">
    <source>
        <dbReference type="Proteomes" id="UP000225963"/>
    </source>
</evidence>
<evidence type="ECO:0000313" key="1">
    <source>
        <dbReference type="EMBL" id="ALO79432.1"/>
    </source>
</evidence>
<dbReference type="EMBL" id="KT995480">
    <property type="protein sequence ID" value="ALO79680.1"/>
    <property type="molecule type" value="Genomic_DNA"/>
</dbReference>
<keyword evidence="3" id="KW-1185">Reference proteome</keyword>
<sequence length="149" mass="17182">MTNEMMNVQLTVALGEEQEERLYTFLQEELSHNEFVVLDEITVDTYLLETQKENLFAYNVGHIMNHLKREVAMDLINDDIGWEELRKSILHAQENLCESANGLIQALTDWKALILRGAELDGNGHFISPYDGEEHEIKFEGLDLLVYKA</sequence>